<evidence type="ECO:0000313" key="9">
    <source>
        <dbReference type="EMBL" id="CAI4000655.1"/>
    </source>
</evidence>
<proteinExistence type="inferred from homology"/>
<dbReference type="InterPro" id="IPR011009">
    <property type="entry name" value="Kinase-like_dom_sf"/>
</dbReference>
<dbReference type="GO" id="GO:0005634">
    <property type="term" value="C:nucleus"/>
    <property type="evidence" value="ECO:0007669"/>
    <property type="project" value="TreeGrafter"/>
</dbReference>
<evidence type="ECO:0000256" key="5">
    <source>
        <dbReference type="ARBA" id="ARBA00022777"/>
    </source>
</evidence>
<keyword evidence="4" id="KW-0547">Nucleotide-binding</keyword>
<keyword evidence="7" id="KW-0175">Coiled coil</keyword>
<comment type="caution">
    <text evidence="9">The sequence shown here is derived from an EMBL/GenBank/DDBJ whole genome shotgun (WGS) entry which is preliminary data.</text>
</comment>
<dbReference type="PROSITE" id="PS50011">
    <property type="entry name" value="PROTEIN_KINASE_DOM"/>
    <property type="match status" value="1"/>
</dbReference>
<evidence type="ECO:0000256" key="7">
    <source>
        <dbReference type="SAM" id="Coils"/>
    </source>
</evidence>
<dbReference type="GO" id="GO:0005737">
    <property type="term" value="C:cytoplasm"/>
    <property type="evidence" value="ECO:0007669"/>
    <property type="project" value="TreeGrafter"/>
</dbReference>
<reference evidence="9" key="1">
    <citation type="submission" date="2022-10" db="EMBL/GenBank/DDBJ databases">
        <authorList>
            <person name="Chen Y."/>
            <person name="Dougan E. K."/>
            <person name="Chan C."/>
            <person name="Rhodes N."/>
            <person name="Thang M."/>
        </authorList>
    </citation>
    <scope>NUCLEOTIDE SEQUENCE</scope>
</reference>
<dbReference type="EMBL" id="CAMXCT020002817">
    <property type="protein sequence ID" value="CAL1154030.1"/>
    <property type="molecule type" value="Genomic_DNA"/>
</dbReference>
<evidence type="ECO:0000256" key="1">
    <source>
        <dbReference type="ARBA" id="ARBA00005527"/>
    </source>
</evidence>
<evidence type="ECO:0000259" key="8">
    <source>
        <dbReference type="PROSITE" id="PS50011"/>
    </source>
</evidence>
<comment type="similarity">
    <text evidence="1">Belongs to the protein kinase superfamily. CMGC Ser/Thr protein kinase family. GSK-3 subfamily.</text>
</comment>
<dbReference type="OrthoDB" id="272141at2759"/>
<dbReference type="EMBL" id="CAMXCT010002817">
    <property type="protein sequence ID" value="CAI4000655.1"/>
    <property type="molecule type" value="Genomic_DNA"/>
</dbReference>
<organism evidence="9">
    <name type="scientific">Cladocopium goreaui</name>
    <dbReference type="NCBI Taxonomy" id="2562237"/>
    <lineage>
        <taxon>Eukaryota</taxon>
        <taxon>Sar</taxon>
        <taxon>Alveolata</taxon>
        <taxon>Dinophyceae</taxon>
        <taxon>Suessiales</taxon>
        <taxon>Symbiodiniaceae</taxon>
        <taxon>Cladocopium</taxon>
    </lineage>
</organism>
<dbReference type="Gene3D" id="1.10.510.10">
    <property type="entry name" value="Transferase(Phosphotransferase) domain 1"/>
    <property type="match status" value="2"/>
</dbReference>
<evidence type="ECO:0000256" key="6">
    <source>
        <dbReference type="ARBA" id="ARBA00022840"/>
    </source>
</evidence>
<keyword evidence="2" id="KW-0723">Serine/threonine-protein kinase</keyword>
<name>A0A9P1G7J1_9DINO</name>
<keyword evidence="5 11" id="KW-0418">Kinase</keyword>
<protein>
    <submittedName>
        <fullName evidence="11">Glycogen synthase kinase-3 beta (GSK-3 beta) (Serine/threonine-protein kinase GSK3B)</fullName>
    </submittedName>
</protein>
<dbReference type="AlphaFoldDB" id="A0A9P1G7J1"/>
<evidence type="ECO:0000313" key="10">
    <source>
        <dbReference type="EMBL" id="CAL1154030.1"/>
    </source>
</evidence>
<keyword evidence="12" id="KW-1185">Reference proteome</keyword>
<dbReference type="Pfam" id="PF00069">
    <property type="entry name" value="Pkinase"/>
    <property type="match status" value="2"/>
</dbReference>
<sequence length="599" mass="66818">MCAGSAKAGKRKTFQPNDIDPSLKLVRSASASLAKLTGQPRAVARAALDALNEDADQACRLLLSGLALALLDTCEVEELKPGIYAYLADDGEKETERPKLLSQGAFAGCFLLRTDKSRKEPLRLFALEPVDVCLLSQVSQVPQNEAHPEGWAELEYTEAPEVEGFGKDVVIHSCSFDPGLVQVPLEGNEIVLVRVVKKAAVVAPRNSLSSRRRQAPDQPSKRLCLAKRPRVRYQRLELIGTGTFGKVFLAQRLHESGDKDQESERDGDAMCKVAVKQVPFEDHKTREITLLENIRHSCIVGLLDSFLEKDENDTEMLCMVLEYMPQNLHQKIGGQPLSVPDVRCFSFQLLRALAHLDGLQIVHRDLKPVLTDEPSCSYICSRWWRAPELIFGATRYSTSIDWWSCGCITAEMMLGKPLFTGESSWGQMYEIIRALGTPSLDQLRAMQAGSDGRLAGHFTKLAELQRPSKAWEDLLPAFAHEQQALEIPAALLRFDPSKRQHPVRLLRNSFFGALLEDSEPLPPNLFDFSEQELSSNGARRHLKALQRKAQMALNEATNANGVIELDPEPDPKRRRVVRFDSDPEPICVRLISEDLSDIP</sequence>
<dbReference type="InterPro" id="IPR000719">
    <property type="entry name" value="Prot_kinase_dom"/>
</dbReference>
<dbReference type="PANTHER" id="PTHR24057:SF0">
    <property type="entry name" value="PROTEIN KINASE SHAGGY-RELATED"/>
    <property type="match status" value="1"/>
</dbReference>
<evidence type="ECO:0000256" key="2">
    <source>
        <dbReference type="ARBA" id="ARBA00022527"/>
    </source>
</evidence>
<keyword evidence="3" id="KW-0808">Transferase</keyword>
<dbReference type="EMBL" id="CAMXCT030002817">
    <property type="protein sequence ID" value="CAL4787967.1"/>
    <property type="molecule type" value="Genomic_DNA"/>
</dbReference>
<feature type="domain" description="Protein kinase" evidence="8">
    <location>
        <begin position="233"/>
        <end position="511"/>
    </location>
</feature>
<dbReference type="GO" id="GO:0005524">
    <property type="term" value="F:ATP binding"/>
    <property type="evidence" value="ECO:0007669"/>
    <property type="project" value="UniProtKB-KW"/>
</dbReference>
<evidence type="ECO:0000256" key="4">
    <source>
        <dbReference type="ARBA" id="ARBA00022741"/>
    </source>
</evidence>
<evidence type="ECO:0000313" key="12">
    <source>
        <dbReference type="Proteomes" id="UP001152797"/>
    </source>
</evidence>
<dbReference type="Proteomes" id="UP001152797">
    <property type="component" value="Unassembled WGS sequence"/>
</dbReference>
<evidence type="ECO:0000313" key="11">
    <source>
        <dbReference type="EMBL" id="CAL4787967.1"/>
    </source>
</evidence>
<dbReference type="GO" id="GO:0007165">
    <property type="term" value="P:signal transduction"/>
    <property type="evidence" value="ECO:0007669"/>
    <property type="project" value="TreeGrafter"/>
</dbReference>
<accession>A0A9P1G7J1</accession>
<gene>
    <name evidence="9" type="ORF">C1SCF055_LOCUS26760</name>
</gene>
<dbReference type="InterPro" id="IPR050591">
    <property type="entry name" value="GSK-3"/>
</dbReference>
<dbReference type="GO" id="GO:0030154">
    <property type="term" value="P:cell differentiation"/>
    <property type="evidence" value="ECO:0007669"/>
    <property type="project" value="TreeGrafter"/>
</dbReference>
<dbReference type="SUPFAM" id="SSF56112">
    <property type="entry name" value="Protein kinase-like (PK-like)"/>
    <property type="match status" value="1"/>
</dbReference>
<keyword evidence="6" id="KW-0067">ATP-binding</keyword>
<dbReference type="PANTHER" id="PTHR24057">
    <property type="entry name" value="GLYCOGEN SYNTHASE KINASE-3 ALPHA"/>
    <property type="match status" value="1"/>
</dbReference>
<reference evidence="10" key="2">
    <citation type="submission" date="2024-04" db="EMBL/GenBank/DDBJ databases">
        <authorList>
            <person name="Chen Y."/>
            <person name="Shah S."/>
            <person name="Dougan E. K."/>
            <person name="Thang M."/>
            <person name="Chan C."/>
        </authorList>
    </citation>
    <scope>NUCLEOTIDE SEQUENCE [LARGE SCALE GENOMIC DNA]</scope>
</reference>
<dbReference type="GO" id="GO:0004674">
    <property type="term" value="F:protein serine/threonine kinase activity"/>
    <property type="evidence" value="ECO:0007669"/>
    <property type="project" value="UniProtKB-KW"/>
</dbReference>
<evidence type="ECO:0000256" key="3">
    <source>
        <dbReference type="ARBA" id="ARBA00022679"/>
    </source>
</evidence>
<feature type="coiled-coil region" evidence="7">
    <location>
        <begin position="535"/>
        <end position="562"/>
    </location>
</feature>